<comment type="caution">
    <text evidence="1">The sequence shown here is derived from an EMBL/GenBank/DDBJ whole genome shotgun (WGS) entry which is preliminary data.</text>
</comment>
<proteinExistence type="predicted"/>
<reference evidence="1" key="1">
    <citation type="journal article" date="2015" name="Nature">
        <title>Complex archaea that bridge the gap between prokaryotes and eukaryotes.</title>
        <authorList>
            <person name="Spang A."/>
            <person name="Saw J.H."/>
            <person name="Jorgensen S.L."/>
            <person name="Zaremba-Niedzwiedzka K."/>
            <person name="Martijn J."/>
            <person name="Lind A.E."/>
            <person name="van Eijk R."/>
            <person name="Schleper C."/>
            <person name="Guy L."/>
            <person name="Ettema T.J."/>
        </authorList>
    </citation>
    <scope>NUCLEOTIDE SEQUENCE</scope>
</reference>
<evidence type="ECO:0000313" key="1">
    <source>
        <dbReference type="EMBL" id="KKM20542.1"/>
    </source>
</evidence>
<sequence length="80" mass="9499">MTDKVIIIEKSVNGIKIMEYDTIDDYINNRRLVSLDRDEDGYYRFLYYNSLNIHFRVIKGNEMDLYGLSAHVKYGIAKKE</sequence>
<organism evidence="1">
    <name type="scientific">marine sediment metagenome</name>
    <dbReference type="NCBI Taxonomy" id="412755"/>
    <lineage>
        <taxon>unclassified sequences</taxon>
        <taxon>metagenomes</taxon>
        <taxon>ecological metagenomes</taxon>
    </lineage>
</organism>
<protein>
    <submittedName>
        <fullName evidence="1">Uncharacterized protein</fullName>
    </submittedName>
</protein>
<dbReference type="AlphaFoldDB" id="A0A0F9HZG1"/>
<dbReference type="EMBL" id="LAZR01013744">
    <property type="protein sequence ID" value="KKM20542.1"/>
    <property type="molecule type" value="Genomic_DNA"/>
</dbReference>
<accession>A0A0F9HZG1</accession>
<name>A0A0F9HZG1_9ZZZZ</name>
<gene>
    <name evidence="1" type="ORF">LCGC14_1644470</name>
</gene>